<gene>
    <name evidence="2" type="ORF">LV89_01917</name>
</gene>
<keyword evidence="3" id="KW-1185">Reference proteome</keyword>
<dbReference type="AlphaFoldDB" id="A0A316E8L3"/>
<reference evidence="2 3" key="1">
    <citation type="submission" date="2018-05" db="EMBL/GenBank/DDBJ databases">
        <title>Genomic Encyclopedia of Archaeal and Bacterial Type Strains, Phase II (KMG-II): from individual species to whole genera.</title>
        <authorList>
            <person name="Goeker M."/>
        </authorList>
    </citation>
    <scope>NUCLEOTIDE SEQUENCE [LARGE SCALE GENOMIC DNA]</scope>
    <source>
        <strain evidence="2 3">DSM 22214</strain>
    </source>
</reference>
<dbReference type="Pfam" id="PF13474">
    <property type="entry name" value="SnoaL_3"/>
    <property type="match status" value="1"/>
</dbReference>
<dbReference type="Proteomes" id="UP000245489">
    <property type="component" value="Unassembled WGS sequence"/>
</dbReference>
<dbReference type="NCBIfam" id="TIGR02246">
    <property type="entry name" value="SgcJ/EcaC family oxidoreductase"/>
    <property type="match status" value="1"/>
</dbReference>
<proteinExistence type="predicted"/>
<dbReference type="InterPro" id="IPR011944">
    <property type="entry name" value="Steroid_delta5-4_isomerase"/>
</dbReference>
<dbReference type="OrthoDB" id="582586at2"/>
<feature type="domain" description="SnoaL-like" evidence="1">
    <location>
        <begin position="39"/>
        <end position="158"/>
    </location>
</feature>
<evidence type="ECO:0000313" key="2">
    <source>
        <dbReference type="EMBL" id="PWK27103.1"/>
    </source>
</evidence>
<evidence type="ECO:0000259" key="1">
    <source>
        <dbReference type="Pfam" id="PF13474"/>
    </source>
</evidence>
<dbReference type="RefSeq" id="WP_109742670.1">
    <property type="nucleotide sequence ID" value="NZ_QGGO01000008.1"/>
</dbReference>
<organism evidence="2 3">
    <name type="scientific">Arcicella aurantiaca</name>
    <dbReference type="NCBI Taxonomy" id="591202"/>
    <lineage>
        <taxon>Bacteria</taxon>
        <taxon>Pseudomonadati</taxon>
        <taxon>Bacteroidota</taxon>
        <taxon>Cytophagia</taxon>
        <taxon>Cytophagales</taxon>
        <taxon>Flectobacillaceae</taxon>
        <taxon>Arcicella</taxon>
    </lineage>
</organism>
<sequence>MKNFISKLKNTYFFIVFTIITLLGAVTTYAQTYQDEQDIKSRIDLMVADWNTHDFKNMESYTTSDVEWINIVGMYWRGLPQVKMSHQAIFDAIFKNVPFTKKEVSVRFITPDVAVTTLLCHVGAFFPPDGVDRGNNKRPETDDLLTMVFVKKNNKWLLTAGQNTVVDEYAQRVNPAKKQ</sequence>
<comment type="caution">
    <text evidence="2">The sequence shown here is derived from an EMBL/GenBank/DDBJ whole genome shotgun (WGS) entry which is preliminary data.</text>
</comment>
<dbReference type="Gene3D" id="3.10.450.50">
    <property type="match status" value="1"/>
</dbReference>
<dbReference type="EMBL" id="QGGO01000008">
    <property type="protein sequence ID" value="PWK27103.1"/>
    <property type="molecule type" value="Genomic_DNA"/>
</dbReference>
<dbReference type="InterPro" id="IPR037401">
    <property type="entry name" value="SnoaL-like"/>
</dbReference>
<name>A0A316E8L3_9BACT</name>
<dbReference type="InterPro" id="IPR032710">
    <property type="entry name" value="NTF2-like_dom_sf"/>
</dbReference>
<accession>A0A316E8L3</accession>
<protein>
    <submittedName>
        <fullName evidence="2">Uncharacterized protein (TIGR02246 family)</fullName>
    </submittedName>
</protein>
<evidence type="ECO:0000313" key="3">
    <source>
        <dbReference type="Proteomes" id="UP000245489"/>
    </source>
</evidence>
<dbReference type="SUPFAM" id="SSF54427">
    <property type="entry name" value="NTF2-like"/>
    <property type="match status" value="1"/>
</dbReference>